<evidence type="ECO:0000313" key="1">
    <source>
        <dbReference type="EMBL" id="KAK3354817.1"/>
    </source>
</evidence>
<dbReference type="RefSeq" id="XP_062686195.1">
    <property type="nucleotide sequence ID" value="XM_062825974.1"/>
</dbReference>
<name>A0AAE0MX86_9PEZI</name>
<organism evidence="1 2">
    <name type="scientific">Neurospora tetraspora</name>
    <dbReference type="NCBI Taxonomy" id="94610"/>
    <lineage>
        <taxon>Eukaryota</taxon>
        <taxon>Fungi</taxon>
        <taxon>Dikarya</taxon>
        <taxon>Ascomycota</taxon>
        <taxon>Pezizomycotina</taxon>
        <taxon>Sordariomycetes</taxon>
        <taxon>Sordariomycetidae</taxon>
        <taxon>Sordariales</taxon>
        <taxon>Sordariaceae</taxon>
        <taxon>Neurospora</taxon>
    </lineage>
</organism>
<dbReference type="AlphaFoldDB" id="A0AAE0MX86"/>
<evidence type="ECO:0000313" key="2">
    <source>
        <dbReference type="Proteomes" id="UP001278500"/>
    </source>
</evidence>
<gene>
    <name evidence="1" type="ORF">B0H65DRAFT_449824</name>
</gene>
<keyword evidence="2" id="KW-1185">Reference proteome</keyword>
<dbReference type="Proteomes" id="UP001278500">
    <property type="component" value="Unassembled WGS sequence"/>
</dbReference>
<reference evidence="1" key="1">
    <citation type="journal article" date="2023" name="Mol. Phylogenet. Evol.">
        <title>Genome-scale phylogeny and comparative genomics of the fungal order Sordariales.</title>
        <authorList>
            <person name="Hensen N."/>
            <person name="Bonometti L."/>
            <person name="Westerberg I."/>
            <person name="Brannstrom I.O."/>
            <person name="Guillou S."/>
            <person name="Cros-Aarteil S."/>
            <person name="Calhoun S."/>
            <person name="Haridas S."/>
            <person name="Kuo A."/>
            <person name="Mondo S."/>
            <person name="Pangilinan J."/>
            <person name="Riley R."/>
            <person name="LaButti K."/>
            <person name="Andreopoulos B."/>
            <person name="Lipzen A."/>
            <person name="Chen C."/>
            <person name="Yan M."/>
            <person name="Daum C."/>
            <person name="Ng V."/>
            <person name="Clum A."/>
            <person name="Steindorff A."/>
            <person name="Ohm R.A."/>
            <person name="Martin F."/>
            <person name="Silar P."/>
            <person name="Natvig D.O."/>
            <person name="Lalanne C."/>
            <person name="Gautier V."/>
            <person name="Ament-Velasquez S.L."/>
            <person name="Kruys A."/>
            <person name="Hutchinson M.I."/>
            <person name="Powell A.J."/>
            <person name="Barry K."/>
            <person name="Miller A.N."/>
            <person name="Grigoriev I.V."/>
            <person name="Debuchy R."/>
            <person name="Gladieux P."/>
            <person name="Hiltunen Thoren M."/>
            <person name="Johannesson H."/>
        </authorList>
    </citation>
    <scope>NUCLEOTIDE SEQUENCE</scope>
    <source>
        <strain evidence="1">CBS 560.94</strain>
    </source>
</reference>
<proteinExistence type="predicted"/>
<sequence>MISHLPPSSIPCRVFPYPSARFLLFLRLLIYTVQLLFYPHDNLSKAESHPLITAAAPQLRRPCSPLLVPGHPHLCKQFTWLETTTSIHCLRFP</sequence>
<comment type="caution">
    <text evidence="1">The sequence shown here is derived from an EMBL/GenBank/DDBJ whole genome shotgun (WGS) entry which is preliminary data.</text>
</comment>
<dbReference type="GeneID" id="87863128"/>
<accession>A0AAE0MX86</accession>
<protein>
    <submittedName>
        <fullName evidence="1">Uncharacterized protein</fullName>
    </submittedName>
</protein>
<reference evidence="1" key="2">
    <citation type="submission" date="2023-06" db="EMBL/GenBank/DDBJ databases">
        <authorList>
            <consortium name="Lawrence Berkeley National Laboratory"/>
            <person name="Haridas S."/>
            <person name="Hensen N."/>
            <person name="Bonometti L."/>
            <person name="Westerberg I."/>
            <person name="Brannstrom I.O."/>
            <person name="Guillou S."/>
            <person name="Cros-Aarteil S."/>
            <person name="Calhoun S."/>
            <person name="Kuo A."/>
            <person name="Mondo S."/>
            <person name="Pangilinan J."/>
            <person name="Riley R."/>
            <person name="Labutti K."/>
            <person name="Andreopoulos B."/>
            <person name="Lipzen A."/>
            <person name="Chen C."/>
            <person name="Yanf M."/>
            <person name="Daum C."/>
            <person name="Ng V."/>
            <person name="Clum A."/>
            <person name="Steindorff A."/>
            <person name="Ohm R."/>
            <person name="Martin F."/>
            <person name="Silar P."/>
            <person name="Natvig D."/>
            <person name="Lalanne C."/>
            <person name="Gautier V."/>
            <person name="Ament-Velasquez S.L."/>
            <person name="Kruys A."/>
            <person name="Hutchinson M.I."/>
            <person name="Powell A.J."/>
            <person name="Barry K."/>
            <person name="Miller A.N."/>
            <person name="Grigoriev I.V."/>
            <person name="Debuchy R."/>
            <person name="Gladieux P."/>
            <person name="Thoren M.H."/>
            <person name="Johannesson H."/>
        </authorList>
    </citation>
    <scope>NUCLEOTIDE SEQUENCE</scope>
    <source>
        <strain evidence="1">CBS 560.94</strain>
    </source>
</reference>
<dbReference type="EMBL" id="JAUEPP010000001">
    <property type="protein sequence ID" value="KAK3354817.1"/>
    <property type="molecule type" value="Genomic_DNA"/>
</dbReference>